<feature type="transmembrane region" description="Helical" evidence="2">
    <location>
        <begin position="66"/>
        <end position="87"/>
    </location>
</feature>
<name>A0AAE0NV45_SORBR</name>
<evidence type="ECO:0000313" key="4">
    <source>
        <dbReference type="Proteomes" id="UP001281003"/>
    </source>
</evidence>
<feature type="transmembrane region" description="Helical" evidence="2">
    <location>
        <begin position="233"/>
        <end position="251"/>
    </location>
</feature>
<proteinExistence type="predicted"/>
<gene>
    <name evidence="3" type="ORF">B0T20DRAFT_365656</name>
</gene>
<keyword evidence="2" id="KW-0472">Membrane</keyword>
<feature type="transmembrane region" description="Helical" evidence="2">
    <location>
        <begin position="99"/>
        <end position="117"/>
    </location>
</feature>
<reference evidence="3" key="1">
    <citation type="journal article" date="2023" name="Mol. Phylogenet. Evol.">
        <title>Genome-scale phylogeny and comparative genomics of the fungal order Sordariales.</title>
        <authorList>
            <person name="Hensen N."/>
            <person name="Bonometti L."/>
            <person name="Westerberg I."/>
            <person name="Brannstrom I.O."/>
            <person name="Guillou S."/>
            <person name="Cros-Aarteil S."/>
            <person name="Calhoun S."/>
            <person name="Haridas S."/>
            <person name="Kuo A."/>
            <person name="Mondo S."/>
            <person name="Pangilinan J."/>
            <person name="Riley R."/>
            <person name="LaButti K."/>
            <person name="Andreopoulos B."/>
            <person name="Lipzen A."/>
            <person name="Chen C."/>
            <person name="Yan M."/>
            <person name="Daum C."/>
            <person name="Ng V."/>
            <person name="Clum A."/>
            <person name="Steindorff A."/>
            <person name="Ohm R.A."/>
            <person name="Martin F."/>
            <person name="Silar P."/>
            <person name="Natvig D.O."/>
            <person name="Lalanne C."/>
            <person name="Gautier V."/>
            <person name="Ament-Velasquez S.L."/>
            <person name="Kruys A."/>
            <person name="Hutchinson M.I."/>
            <person name="Powell A.J."/>
            <person name="Barry K."/>
            <person name="Miller A.N."/>
            <person name="Grigoriev I.V."/>
            <person name="Debuchy R."/>
            <person name="Gladieux P."/>
            <person name="Hiltunen Thoren M."/>
            <person name="Johannesson H."/>
        </authorList>
    </citation>
    <scope>NUCLEOTIDE SEQUENCE</scope>
    <source>
        <strain evidence="3">FGSC 1904</strain>
    </source>
</reference>
<feature type="transmembrane region" description="Helical" evidence="2">
    <location>
        <begin position="258"/>
        <end position="276"/>
    </location>
</feature>
<feature type="compositionally biased region" description="Basic and acidic residues" evidence="1">
    <location>
        <begin position="334"/>
        <end position="343"/>
    </location>
</feature>
<organism evidence="3 4">
    <name type="scientific">Sordaria brevicollis</name>
    <dbReference type="NCBI Taxonomy" id="83679"/>
    <lineage>
        <taxon>Eukaryota</taxon>
        <taxon>Fungi</taxon>
        <taxon>Dikarya</taxon>
        <taxon>Ascomycota</taxon>
        <taxon>Pezizomycotina</taxon>
        <taxon>Sordariomycetes</taxon>
        <taxon>Sordariomycetidae</taxon>
        <taxon>Sordariales</taxon>
        <taxon>Sordariaceae</taxon>
        <taxon>Sordaria</taxon>
    </lineage>
</organism>
<dbReference type="GO" id="GO:0005794">
    <property type="term" value="C:Golgi apparatus"/>
    <property type="evidence" value="ECO:0007669"/>
    <property type="project" value="TreeGrafter"/>
</dbReference>
<protein>
    <submittedName>
        <fullName evidence="3">Uncharacterized protein</fullName>
    </submittedName>
</protein>
<accession>A0AAE0NV45</accession>
<feature type="region of interest" description="Disordered" evidence="1">
    <location>
        <begin position="333"/>
        <end position="362"/>
    </location>
</feature>
<feature type="transmembrane region" description="Helical" evidence="2">
    <location>
        <begin position="21"/>
        <end position="44"/>
    </location>
</feature>
<dbReference type="EMBL" id="JAUTDP010000018">
    <property type="protein sequence ID" value="KAK3388124.1"/>
    <property type="molecule type" value="Genomic_DNA"/>
</dbReference>
<dbReference type="AlphaFoldDB" id="A0AAE0NV45"/>
<feature type="transmembrane region" description="Helical" evidence="2">
    <location>
        <begin position="195"/>
        <end position="221"/>
    </location>
</feature>
<feature type="compositionally biased region" description="Polar residues" evidence="1">
    <location>
        <begin position="344"/>
        <end position="362"/>
    </location>
</feature>
<reference evidence="3" key="2">
    <citation type="submission" date="2023-07" db="EMBL/GenBank/DDBJ databases">
        <authorList>
            <consortium name="Lawrence Berkeley National Laboratory"/>
            <person name="Haridas S."/>
            <person name="Hensen N."/>
            <person name="Bonometti L."/>
            <person name="Westerberg I."/>
            <person name="Brannstrom I.O."/>
            <person name="Guillou S."/>
            <person name="Cros-Aarteil S."/>
            <person name="Calhoun S."/>
            <person name="Kuo A."/>
            <person name="Mondo S."/>
            <person name="Pangilinan J."/>
            <person name="Riley R."/>
            <person name="LaButti K."/>
            <person name="Andreopoulos B."/>
            <person name="Lipzen A."/>
            <person name="Chen C."/>
            <person name="Yanf M."/>
            <person name="Daum C."/>
            <person name="Ng V."/>
            <person name="Clum A."/>
            <person name="Steindorff A."/>
            <person name="Ohm R."/>
            <person name="Martin F."/>
            <person name="Silar P."/>
            <person name="Natvig D."/>
            <person name="Lalanne C."/>
            <person name="Gautier V."/>
            <person name="Ament-velasquez S.L."/>
            <person name="Kruys A."/>
            <person name="Hutchinson M.I."/>
            <person name="Powell A.J."/>
            <person name="Barry K."/>
            <person name="Miller A.N."/>
            <person name="Grigoriev I.V."/>
            <person name="Debuchy R."/>
            <person name="Gladieux P."/>
            <person name="Thoren M.H."/>
            <person name="Johannesson H."/>
        </authorList>
    </citation>
    <scope>NUCLEOTIDE SEQUENCE</scope>
    <source>
        <strain evidence="3">FGSC 1904</strain>
    </source>
</reference>
<dbReference type="InterPro" id="IPR040410">
    <property type="entry name" value="UPF0658_Golgi"/>
</dbReference>
<feature type="transmembrane region" description="Helical" evidence="2">
    <location>
        <begin position="151"/>
        <end position="174"/>
    </location>
</feature>
<comment type="caution">
    <text evidence="3">The sequence shown here is derived from an EMBL/GenBank/DDBJ whole genome shotgun (WGS) entry which is preliminary data.</text>
</comment>
<keyword evidence="2" id="KW-0812">Transmembrane</keyword>
<dbReference type="PANTHER" id="PTHR34391">
    <property type="entry name" value="UPF0658 GOLGI APPARATUS MEMBRANE PROTEIN C1952.10C-RELATED"/>
    <property type="match status" value="1"/>
</dbReference>
<dbReference type="PANTHER" id="PTHR34391:SF1">
    <property type="entry name" value="UPF0658 GOLGI APPARATUS MEMBRANE PROTEIN C1952.10C-RELATED"/>
    <property type="match status" value="1"/>
</dbReference>
<keyword evidence="4" id="KW-1185">Reference proteome</keyword>
<dbReference type="Proteomes" id="UP001281003">
    <property type="component" value="Unassembled WGS sequence"/>
</dbReference>
<feature type="transmembrane region" description="Helical" evidence="2">
    <location>
        <begin position="296"/>
        <end position="317"/>
    </location>
</feature>
<sequence length="362" mass="41304">MASNVPSRPKKGALDFIESRWAKFFFAIVAIQAIIGVTFESYIFGKFQQSMEDSGFKTGTNEDWDAQYMTIPTFLALFIFGFLYVLFLTWDALRRKNTIQIIGLCIANLALFIYTILQIDQIDRSIGKLRNVGFNRSDADHEKLWAACSPFLFTIPPVIGVVTAAMSVCAWKLYQEFAWDILKQIGADVQMKRRFLHYQIFIALLKFDFFFFLGFTIQFLVVVTGKTDIELGLTAAAIPVTIVILLCAAFFTQRENRVGMCAVILLFFGGLAYFLFKLVRIYSKSHGFHYTPIKRSLTAFTVMTILLILITIANAFLCMKNFGNGLKTHLVKPRGRDPEKDDMNSFQMTDQKPQLQTRMTID</sequence>
<keyword evidence="2" id="KW-1133">Transmembrane helix</keyword>
<evidence type="ECO:0000256" key="1">
    <source>
        <dbReference type="SAM" id="MobiDB-lite"/>
    </source>
</evidence>
<evidence type="ECO:0000256" key="2">
    <source>
        <dbReference type="SAM" id="Phobius"/>
    </source>
</evidence>
<evidence type="ECO:0000313" key="3">
    <source>
        <dbReference type="EMBL" id="KAK3388124.1"/>
    </source>
</evidence>